<sequence length="109" mass="12822">MKVKLSEKEATDLRNQLENVLEGIRNEIVKAKMEFLSTTDAQGKRVLIENEFNQLLDERKEAWDLLLKYYQDILKGKLIIVKKRKFKSISSDNEEDETDNENEGDMNEE</sequence>
<evidence type="ECO:0000313" key="4">
    <source>
        <dbReference type="Proteomes" id="UP000030755"/>
    </source>
</evidence>
<feature type="compositionally biased region" description="Acidic residues" evidence="2">
    <location>
        <begin position="92"/>
        <end position="109"/>
    </location>
</feature>
<feature type="region of interest" description="Disordered" evidence="2">
    <location>
        <begin position="88"/>
        <end position="109"/>
    </location>
</feature>
<gene>
    <name evidence="3" type="ORF">O9G_001288</name>
</gene>
<evidence type="ECO:0000256" key="2">
    <source>
        <dbReference type="SAM" id="MobiDB-lite"/>
    </source>
</evidence>
<keyword evidence="1" id="KW-0175">Coiled coil</keyword>
<feature type="coiled-coil region" evidence="1">
    <location>
        <begin position="7"/>
        <end position="34"/>
    </location>
</feature>
<reference evidence="3 4" key="1">
    <citation type="journal article" date="2013" name="Curr. Biol.">
        <title>Shared signatures of parasitism and phylogenomics unite Cryptomycota and microsporidia.</title>
        <authorList>
            <person name="James T.Y."/>
            <person name="Pelin A."/>
            <person name="Bonen L."/>
            <person name="Ahrendt S."/>
            <person name="Sain D."/>
            <person name="Corradi N."/>
            <person name="Stajich J.E."/>
        </authorList>
    </citation>
    <scope>NUCLEOTIDE SEQUENCE [LARGE SCALE GENOMIC DNA]</scope>
    <source>
        <strain evidence="3 4">CSF55</strain>
    </source>
</reference>
<name>A0A075AXT5_ROZAC</name>
<dbReference type="EMBL" id="KE561054">
    <property type="protein sequence ID" value="EPZ33537.1"/>
    <property type="molecule type" value="Genomic_DNA"/>
</dbReference>
<accession>A0A075AXT5</accession>
<evidence type="ECO:0000256" key="1">
    <source>
        <dbReference type="SAM" id="Coils"/>
    </source>
</evidence>
<protein>
    <submittedName>
        <fullName evidence="3">Uncharacterized protein</fullName>
    </submittedName>
</protein>
<dbReference type="Proteomes" id="UP000030755">
    <property type="component" value="Unassembled WGS sequence"/>
</dbReference>
<dbReference type="AlphaFoldDB" id="A0A075AXT5"/>
<dbReference type="HOGENOM" id="CLU_2185447_0_0_1"/>
<proteinExistence type="predicted"/>
<organism evidence="3 4">
    <name type="scientific">Rozella allomycis (strain CSF55)</name>
    <dbReference type="NCBI Taxonomy" id="988480"/>
    <lineage>
        <taxon>Eukaryota</taxon>
        <taxon>Fungi</taxon>
        <taxon>Fungi incertae sedis</taxon>
        <taxon>Cryptomycota</taxon>
        <taxon>Cryptomycota incertae sedis</taxon>
        <taxon>Rozella</taxon>
    </lineage>
</organism>
<evidence type="ECO:0000313" key="3">
    <source>
        <dbReference type="EMBL" id="EPZ33537.1"/>
    </source>
</evidence>
<keyword evidence="4" id="KW-1185">Reference proteome</keyword>